<feature type="transmembrane region" description="Helical" evidence="4">
    <location>
        <begin position="212"/>
        <end position="236"/>
    </location>
</feature>
<dbReference type="OrthoDB" id="973593at2"/>
<evidence type="ECO:0000256" key="4">
    <source>
        <dbReference type="SAM" id="Phobius"/>
    </source>
</evidence>
<dbReference type="RefSeq" id="WP_109619728.1">
    <property type="nucleotide sequence ID" value="NZ_QGDO01000004.1"/>
</dbReference>
<reference evidence="5 6" key="1">
    <citation type="submission" date="2018-03" db="EMBL/GenBank/DDBJ databases">
        <title>Genomic Encyclopedia of Archaeal and Bacterial Type Strains, Phase II (KMG-II): from individual species to whole genera.</title>
        <authorList>
            <person name="Goeker M."/>
        </authorList>
    </citation>
    <scope>NUCLEOTIDE SEQUENCE [LARGE SCALE GENOMIC DNA]</scope>
    <source>
        <strain evidence="5 6">DSM 28229</strain>
    </source>
</reference>
<feature type="transmembrane region" description="Helical" evidence="4">
    <location>
        <begin position="248"/>
        <end position="269"/>
    </location>
</feature>
<keyword evidence="4" id="KW-0472">Membrane</keyword>
<dbReference type="PANTHER" id="PTHR45586:SF1">
    <property type="entry name" value="LIPOPOLYSACCHARIDE ASSEMBLY PROTEIN B"/>
    <property type="match status" value="1"/>
</dbReference>
<dbReference type="InterPro" id="IPR051012">
    <property type="entry name" value="CellSynth/LPSAsmb/PSIAsmb"/>
</dbReference>
<dbReference type="AlphaFoldDB" id="A0A315Z8W9"/>
<keyword evidence="1" id="KW-0677">Repeat</keyword>
<evidence type="ECO:0000313" key="5">
    <source>
        <dbReference type="EMBL" id="PWJ40889.1"/>
    </source>
</evidence>
<evidence type="ECO:0000256" key="2">
    <source>
        <dbReference type="ARBA" id="ARBA00022803"/>
    </source>
</evidence>
<feature type="transmembrane region" description="Helical" evidence="4">
    <location>
        <begin position="388"/>
        <end position="406"/>
    </location>
</feature>
<protein>
    <submittedName>
        <fullName evidence="5">Tetratricopeptide repeat protein</fullName>
    </submittedName>
</protein>
<sequence length="992" mass="113384">MREEIQFWKNWSKEDRFPFWIGLQLVIVGLFCTCFFKWQSTGNLIPWNVVSELKQAQISNESFSFFLFDIPIPTTTYVTESYFAAGYFQIHDMVYWLYGILLIAGLSFLLASITELSLMWYLGGVTIYTIFAISLNLDHLLILGDVHPMLFTLIVLLSVLPLSYIFRSIFKTNTLVRVVSFLLIHVVLVFTVASLAQTALPLKTLIVNSTSLPLIAFLVSCVLLAPEIIRGIVYLLTDGRKGEGTGALLHFCVVSGLYILNLVYLYIQYFSVSSLPFFVHIPAILIYAFSVVIGLWGWKKREQHYGNFFPFHTTGAYLYLSVIILSLAFLSISYGSGNSSYTELAEKVIFITYIGFGLAIIGYVISNFNPLLKKQLDVHKVYYLPARLEYSMAILIGVALTLVFGARGYTHTYNQTWAGYYNNKAYLESMKDDLMMAERYYNTSMAYDPKNHFGSYGLSSLGIDHEHYGTALMLLKDALHRSPSPQAFANMGILEWTKNQKLRALYQLQKGINTFENSSELNTNYAYYAKRMNMADSALFYLNHALDHTYEPNVPLSNIYAHAATTPNFSAELPTEKSEKTDFMVKGNQFAALLNQNIPTADALDTLAFEDFDLSSYELFYVCNYLLNKKEGVSDDELKFVEQLELANLGTEDFTFLLYAKAAVLYAKGDVKHAMQHFQHLSETSPNTQNRHDFYYGLRLMEQGFFDKAADAFHTAFVKGHPDALYYLGLAYSESGQKELAKKTWTQIQEIYPENAPIQLMNRLYTEEQPKADDQEYLTFYLHYNNQNLSDKEFENLCGLFQDGSMLTYAWLDRAEYLLKTEKLEQAALVINELNVSEELKGHFTALQLDLEIKTGNYSEEGFNQLDIAKAYWANKSLEQRYLAGYYEHTGEKALAKVAYENAILNSPYDESLYLNYTKLLLEEEGQTTRAYEVILTGVETLDTDELQKQYAFVSLKMGYDGFAEHTKSMLSDRLNDQAFSEFLEEYNQIAL</sequence>
<dbReference type="EMBL" id="QGDO01000004">
    <property type="protein sequence ID" value="PWJ40889.1"/>
    <property type="molecule type" value="Genomic_DNA"/>
</dbReference>
<evidence type="ECO:0000313" key="6">
    <source>
        <dbReference type="Proteomes" id="UP000245535"/>
    </source>
</evidence>
<keyword evidence="2 3" id="KW-0802">TPR repeat</keyword>
<dbReference type="PANTHER" id="PTHR45586">
    <property type="entry name" value="TPR REPEAT-CONTAINING PROTEIN PA4667"/>
    <property type="match status" value="1"/>
</dbReference>
<evidence type="ECO:0000256" key="1">
    <source>
        <dbReference type="ARBA" id="ARBA00022737"/>
    </source>
</evidence>
<dbReference type="PROSITE" id="PS50005">
    <property type="entry name" value="TPR"/>
    <property type="match status" value="1"/>
</dbReference>
<feature type="transmembrane region" description="Helical" evidence="4">
    <location>
        <begin position="20"/>
        <end position="38"/>
    </location>
</feature>
<feature type="repeat" description="TPR" evidence="3">
    <location>
        <begin position="722"/>
        <end position="755"/>
    </location>
</feature>
<dbReference type="Gene3D" id="1.25.40.10">
    <property type="entry name" value="Tetratricopeptide repeat domain"/>
    <property type="match status" value="2"/>
</dbReference>
<feature type="transmembrane region" description="Helical" evidence="4">
    <location>
        <begin position="178"/>
        <end position="200"/>
    </location>
</feature>
<dbReference type="InterPro" id="IPR011990">
    <property type="entry name" value="TPR-like_helical_dom_sf"/>
</dbReference>
<feature type="transmembrane region" description="Helical" evidence="4">
    <location>
        <begin position="348"/>
        <end position="368"/>
    </location>
</feature>
<feature type="transmembrane region" description="Helical" evidence="4">
    <location>
        <begin position="275"/>
        <end position="296"/>
    </location>
</feature>
<keyword evidence="4" id="KW-0812">Transmembrane</keyword>
<keyword evidence="6" id="KW-1185">Reference proteome</keyword>
<feature type="transmembrane region" description="Helical" evidence="4">
    <location>
        <begin position="317"/>
        <end position="336"/>
    </location>
</feature>
<dbReference type="InterPro" id="IPR019734">
    <property type="entry name" value="TPR_rpt"/>
</dbReference>
<dbReference type="SUPFAM" id="SSF48452">
    <property type="entry name" value="TPR-like"/>
    <property type="match status" value="3"/>
</dbReference>
<dbReference type="Pfam" id="PF13174">
    <property type="entry name" value="TPR_6"/>
    <property type="match status" value="1"/>
</dbReference>
<accession>A0A315Z8W9</accession>
<name>A0A315Z8W9_SEDFL</name>
<feature type="transmembrane region" description="Helical" evidence="4">
    <location>
        <begin position="93"/>
        <end position="111"/>
    </location>
</feature>
<evidence type="ECO:0000256" key="3">
    <source>
        <dbReference type="PROSITE-ProRule" id="PRU00339"/>
    </source>
</evidence>
<dbReference type="SMART" id="SM00028">
    <property type="entry name" value="TPR"/>
    <property type="match status" value="5"/>
</dbReference>
<gene>
    <name evidence="5" type="ORF">BC781_104149</name>
</gene>
<feature type="transmembrane region" description="Helical" evidence="4">
    <location>
        <begin position="118"/>
        <end position="137"/>
    </location>
</feature>
<comment type="caution">
    <text evidence="5">The sequence shown here is derived from an EMBL/GenBank/DDBJ whole genome shotgun (WGS) entry which is preliminary data.</text>
</comment>
<feature type="transmembrane region" description="Helical" evidence="4">
    <location>
        <begin position="149"/>
        <end position="166"/>
    </location>
</feature>
<dbReference type="Proteomes" id="UP000245535">
    <property type="component" value="Unassembled WGS sequence"/>
</dbReference>
<proteinExistence type="predicted"/>
<organism evidence="5 6">
    <name type="scientific">Sediminitomix flava</name>
    <dbReference type="NCBI Taxonomy" id="379075"/>
    <lineage>
        <taxon>Bacteria</taxon>
        <taxon>Pseudomonadati</taxon>
        <taxon>Bacteroidota</taxon>
        <taxon>Cytophagia</taxon>
        <taxon>Cytophagales</taxon>
        <taxon>Flammeovirgaceae</taxon>
        <taxon>Sediminitomix</taxon>
    </lineage>
</organism>
<keyword evidence="4" id="KW-1133">Transmembrane helix</keyword>